<dbReference type="InterPro" id="IPR027785">
    <property type="entry name" value="UvrD-like_helicase_C"/>
</dbReference>
<sequence>MAGDEDFRVAVLVPLYNEDPDVVVRMFSADLVHCALEAGRLQPDQRDPRGCVLMAIHKAKGKEFDGVLLVEGQYQGTFFRDTDTETQRAASRRLLRCGITRARRQVVIVRPQGVPAHVAAAGASVSA</sequence>
<dbReference type="Proteomes" id="UP001230065">
    <property type="component" value="Unassembled WGS sequence"/>
</dbReference>
<dbReference type="Pfam" id="PF13538">
    <property type="entry name" value="UvrD_C_2"/>
    <property type="match status" value="1"/>
</dbReference>
<dbReference type="SUPFAM" id="SSF52540">
    <property type="entry name" value="P-loop containing nucleoside triphosphate hydrolases"/>
    <property type="match status" value="1"/>
</dbReference>
<dbReference type="RefSeq" id="WP_308679481.1">
    <property type="nucleotide sequence ID" value="NZ_JAMZMF010000006.1"/>
</dbReference>
<accession>A0AAW8L6L2</accession>
<name>A0AAW8L6L2_9ACTO</name>
<organism evidence="2 3">
    <name type="scientific">Actinomyces oris</name>
    <dbReference type="NCBI Taxonomy" id="544580"/>
    <lineage>
        <taxon>Bacteria</taxon>
        <taxon>Bacillati</taxon>
        <taxon>Actinomycetota</taxon>
        <taxon>Actinomycetes</taxon>
        <taxon>Actinomycetales</taxon>
        <taxon>Actinomycetaceae</taxon>
        <taxon>Actinomyces</taxon>
    </lineage>
</organism>
<dbReference type="GO" id="GO:0005524">
    <property type="term" value="F:ATP binding"/>
    <property type="evidence" value="ECO:0007669"/>
    <property type="project" value="UniProtKB-KW"/>
</dbReference>
<gene>
    <name evidence="2" type="ORF">RF687_05045</name>
</gene>
<proteinExistence type="predicted"/>
<evidence type="ECO:0000259" key="1">
    <source>
        <dbReference type="Pfam" id="PF13538"/>
    </source>
</evidence>
<protein>
    <submittedName>
        <fullName evidence="2">ATP-binding domain-containing protein</fullName>
    </submittedName>
</protein>
<dbReference type="EMBL" id="JAMZMF010000006">
    <property type="protein sequence ID" value="MDR0177312.1"/>
    <property type="molecule type" value="Genomic_DNA"/>
</dbReference>
<keyword evidence="2" id="KW-0067">ATP-binding</keyword>
<dbReference type="Gene3D" id="3.40.50.300">
    <property type="entry name" value="P-loop containing nucleotide triphosphate hydrolases"/>
    <property type="match status" value="1"/>
</dbReference>
<dbReference type="AlphaFoldDB" id="A0AAW8L6L2"/>
<keyword evidence="2" id="KW-0547">Nucleotide-binding</keyword>
<evidence type="ECO:0000313" key="3">
    <source>
        <dbReference type="Proteomes" id="UP001230065"/>
    </source>
</evidence>
<evidence type="ECO:0000313" key="2">
    <source>
        <dbReference type="EMBL" id="MDR0177312.1"/>
    </source>
</evidence>
<reference evidence="2" key="1">
    <citation type="submission" date="2022-06" db="EMBL/GenBank/DDBJ databases">
        <title>Draft Genome Sequences of Three Actinomyces oris Strains, Isolated from Healthy Human Feces.</title>
        <authorList>
            <person name="Ye Y."/>
            <person name="Liu C."/>
            <person name="Zhao J."/>
            <person name="Xu J."/>
            <person name="Huang H."/>
            <person name="Wang B."/>
            <person name="Wei J."/>
            <person name="Jing X."/>
        </authorList>
    </citation>
    <scope>NUCLEOTIDE SEQUENCE</scope>
    <source>
        <strain evidence="2">CNGBCC1803727</strain>
    </source>
</reference>
<feature type="domain" description="UvrD-like helicase C-terminal" evidence="1">
    <location>
        <begin position="52"/>
        <end position="109"/>
    </location>
</feature>
<comment type="caution">
    <text evidence="2">The sequence shown here is derived from an EMBL/GenBank/DDBJ whole genome shotgun (WGS) entry which is preliminary data.</text>
</comment>
<dbReference type="InterPro" id="IPR027417">
    <property type="entry name" value="P-loop_NTPase"/>
</dbReference>